<accession>X1MF31</accession>
<reference evidence="1" key="1">
    <citation type="journal article" date="2014" name="Front. Microbiol.">
        <title>High frequency of phylogenetically diverse reductive dehalogenase-homologous genes in deep subseafloor sedimentary metagenomes.</title>
        <authorList>
            <person name="Kawai M."/>
            <person name="Futagami T."/>
            <person name="Toyoda A."/>
            <person name="Takaki Y."/>
            <person name="Nishi S."/>
            <person name="Hori S."/>
            <person name="Arai W."/>
            <person name="Tsubouchi T."/>
            <person name="Morono Y."/>
            <person name="Uchiyama I."/>
            <person name="Ito T."/>
            <person name="Fujiyama A."/>
            <person name="Inagaki F."/>
            <person name="Takami H."/>
        </authorList>
    </citation>
    <scope>NUCLEOTIDE SEQUENCE</scope>
    <source>
        <strain evidence="1">Expedition CK06-06</strain>
    </source>
</reference>
<comment type="caution">
    <text evidence="1">The sequence shown here is derived from an EMBL/GenBank/DDBJ whole genome shotgun (WGS) entry which is preliminary data.</text>
</comment>
<organism evidence="1">
    <name type="scientific">marine sediment metagenome</name>
    <dbReference type="NCBI Taxonomy" id="412755"/>
    <lineage>
        <taxon>unclassified sequences</taxon>
        <taxon>metagenomes</taxon>
        <taxon>ecological metagenomes</taxon>
    </lineage>
</organism>
<dbReference type="AlphaFoldDB" id="X1MF31"/>
<evidence type="ECO:0000313" key="1">
    <source>
        <dbReference type="EMBL" id="GAI30267.1"/>
    </source>
</evidence>
<protein>
    <submittedName>
        <fullName evidence="1">Uncharacterized protein</fullName>
    </submittedName>
</protein>
<dbReference type="EMBL" id="BARV01016727">
    <property type="protein sequence ID" value="GAI30267.1"/>
    <property type="molecule type" value="Genomic_DNA"/>
</dbReference>
<sequence length="99" mass="11007">MPFSDKSPIKPIEFHVIRLGDIAIATNPFELYIDYGIRIKARSQAVLTLLVQLSCQNNGYLPTEKAVKGGGYSADKYIIGPEGGQILVNETVKRINELW</sequence>
<proteinExistence type="predicted"/>
<gene>
    <name evidence="1" type="ORF">S06H3_28633</name>
</gene>
<name>X1MF31_9ZZZZ</name>